<dbReference type="EMBL" id="VUMZ01000003">
    <property type="protein sequence ID" value="MST51621.1"/>
    <property type="molecule type" value="Genomic_DNA"/>
</dbReference>
<organism evidence="2 3">
    <name type="scientific">Hornefia butyriciproducens</name>
    <dbReference type="NCBI Taxonomy" id="2652293"/>
    <lineage>
        <taxon>Bacteria</taxon>
        <taxon>Bacillati</taxon>
        <taxon>Bacillota</taxon>
        <taxon>Clostridia</taxon>
        <taxon>Peptostreptococcales</taxon>
        <taxon>Anaerovoracaceae</taxon>
        <taxon>Hornefia</taxon>
    </lineage>
</organism>
<keyword evidence="3" id="KW-1185">Reference proteome</keyword>
<name>A0A6L5Y512_9FIRM</name>
<gene>
    <name evidence="2" type="ORF">FYJ64_04770</name>
</gene>
<dbReference type="GeneID" id="303114632"/>
<dbReference type="InterPro" id="IPR036116">
    <property type="entry name" value="FN3_sf"/>
</dbReference>
<evidence type="ECO:0000259" key="1">
    <source>
        <dbReference type="PROSITE" id="PS50853"/>
    </source>
</evidence>
<dbReference type="RefSeq" id="WP_154574080.1">
    <property type="nucleotide sequence ID" value="NZ_VUMZ01000003.1"/>
</dbReference>
<dbReference type="AlphaFoldDB" id="A0A6L5Y512"/>
<feature type="domain" description="Fibronectin type-III" evidence="1">
    <location>
        <begin position="438"/>
        <end position="540"/>
    </location>
</feature>
<proteinExistence type="predicted"/>
<evidence type="ECO:0000313" key="3">
    <source>
        <dbReference type="Proteomes" id="UP000474676"/>
    </source>
</evidence>
<dbReference type="Proteomes" id="UP000474676">
    <property type="component" value="Unassembled WGS sequence"/>
</dbReference>
<reference evidence="2 3" key="1">
    <citation type="submission" date="2019-08" db="EMBL/GenBank/DDBJ databases">
        <title>In-depth cultivation of the pig gut microbiome towards novel bacterial diversity and tailored functional studies.</title>
        <authorList>
            <person name="Wylensek D."/>
            <person name="Hitch T.C.A."/>
            <person name="Clavel T."/>
        </authorList>
    </citation>
    <scope>NUCLEOTIDE SEQUENCE [LARGE SCALE GENOMIC DNA]</scope>
    <source>
        <strain evidence="2 3">WCA-MUC-591-APC-3H</strain>
    </source>
</reference>
<comment type="caution">
    <text evidence="2">The sequence shown here is derived from an EMBL/GenBank/DDBJ whole genome shotgun (WGS) entry which is preliminary data.</text>
</comment>
<dbReference type="PROSITE" id="PS50853">
    <property type="entry name" value="FN3"/>
    <property type="match status" value="1"/>
</dbReference>
<accession>A0A6L5Y512</accession>
<sequence>MGKKTSKKPKGLSIARNNMKFACSWKKGESYSDKQQFSYLVNRAGKSDKWTTAVNIGKAVTSKSVSLSLSNYFPYSGKPKITEFKFRVRGVSDKEKWSDWVSQAFSIDVPAKPSLSASPSESNYNQCTFSWSVDTSNTHKVFTDVEYQTKLVENYDYGGDKGWTSGTGGASGSKTYTESAATIASGSHTRWFRVRSRGAAGVSEWRYSCRVYSAPYAASNVKANVTNQAGGMQVKVTWSQTKNNAYPVDSTTAEYAIKVPEDGLTYNGTADGVIGTMAGAGGAASAFISQSLAKDECLFVRVSTTHLYQTTYSGWVLASTGSLKDPEITDIQTDDTTFRATVTANNLSDVPGSFLVVLFRTGSDPDKEATVGIIPAGQTQVAVQCPDWSSEDSYEFGVYACIGSYTNVTRADGVDAYTVTPRMKSDAPVWQGGQVPHAPGNVSVNATAISGTVKVIWDWTWREAQSAVISWADHEDAWESTSEPETYTINNTHAGEWNVSGLETGKRWYFRVRLVKGYGDNGVYGAWSALAMIDLSSAPSVPTLTLSKGVITADGSLSAFWSYVSGDGTGQAYAEICEATITGEGVQHGDIIASTQTAQHITLYAEKLGWASGETHYLCVRVVSGSGRVSDEWSDPVPVIIAEELTAVIESTSLVGQEIIVDDNSRTVMALTALPLTATITGAGTGGTTTLVIERAEDYHIDRPDEQDFNGFEGETILLYSQTGEDPITIRREDLIGNLDDGAQYRLVATVQDSLGQSDSASIDFEVHWSHQAVIPAGTASISGTVAFITPIAPEGFMEGDTCDIYRLSADRPELIVSGGAFGVTYIDPYPAIGEFGGHRIVYRTADGDYITAENEIAWLDITAEDGDALNIVYSLIDFEGEQIEFYYDVTHSNTWEKDFKETRYLGGSVTGDWNKAIGRTASLKGSTITIKDQDTMRKFRRLAAYPGICHIRTVDGSSFKCDIQVSEDRRYDSNTIRAEYSLSVTRVDPEELDGLTYAEWISEEV</sequence>
<dbReference type="InterPro" id="IPR003961">
    <property type="entry name" value="FN3_dom"/>
</dbReference>
<evidence type="ECO:0000313" key="2">
    <source>
        <dbReference type="EMBL" id="MST51621.1"/>
    </source>
</evidence>
<protein>
    <recommendedName>
        <fullName evidence="1">Fibronectin type-III domain-containing protein</fullName>
    </recommendedName>
</protein>
<dbReference type="SUPFAM" id="SSF49265">
    <property type="entry name" value="Fibronectin type III"/>
    <property type="match status" value="1"/>
</dbReference>